<feature type="transmembrane region" description="Helical" evidence="6">
    <location>
        <begin position="381"/>
        <end position="404"/>
    </location>
</feature>
<feature type="transmembrane region" description="Helical" evidence="6">
    <location>
        <begin position="335"/>
        <end position="360"/>
    </location>
</feature>
<protein>
    <submittedName>
        <fullName evidence="8">ABC transporter permease</fullName>
    </submittedName>
</protein>
<comment type="subcellular location">
    <subcellularLocation>
        <location evidence="1">Cell membrane</location>
        <topology evidence="1">Multi-pass membrane protein</topology>
    </subcellularLocation>
</comment>
<evidence type="ECO:0000256" key="4">
    <source>
        <dbReference type="ARBA" id="ARBA00022989"/>
    </source>
</evidence>
<comment type="caution">
    <text evidence="8">The sequence shown here is derived from an EMBL/GenBank/DDBJ whole genome shotgun (WGS) entry which is preliminary data.</text>
</comment>
<evidence type="ECO:0000256" key="5">
    <source>
        <dbReference type="ARBA" id="ARBA00023136"/>
    </source>
</evidence>
<evidence type="ECO:0000313" key="8">
    <source>
        <dbReference type="EMBL" id="CAB0587111.1"/>
    </source>
</evidence>
<sequence length="557" mass="58740">MPQIFPSAQTEQNLGHFIVSSTALGIWEAHQVDLSQLGWHNFAILIGYASCQIAIHEGNLTLSTSHYYYQLWCCGYIYRANHLADLRHLNGGTHMIFKIALNSVRKGIASWIALLVSSIALSVVLTLNVALIVAGAAVSGDAQQAYISMGGVALAFSVLTGLASFRLVVDTCIRLQQREVALWQIAGLLPPTALAILFTEVVLVTAASAVVGTIITIIIWPSYASFVGHSGLPYSSVLEHNIPAPAISIGIAITVIVSILAGISSSRKIVRGDLITGVKASSSFETKRGSVKGYIFTTTLGVAFLVGIIAIYSAIGNRTELTDPQEIGDFVTIYPGMGILLCLVFAFLGPFLIRALVALIQLCPGKVSFFLAAREASARPALTKALVMPISLAASAVGVMTSWVSKLKDILETVSEASSSVSAPPEQMALLLAGPIIAACVSASSIVFATASNREQDNALLIVSGSTRSAAYTKALFETVVYAFISLFCAYFIIIANELAIVAAFSSGPIPSAQVSLPSWAATGVVTFGMSLTLLMLLTVTSTGFRKESITVVLGSK</sequence>
<proteinExistence type="predicted"/>
<keyword evidence="3 6" id="KW-0812">Transmembrane</keyword>
<evidence type="ECO:0000259" key="7">
    <source>
        <dbReference type="Pfam" id="PF02687"/>
    </source>
</evidence>
<keyword evidence="2" id="KW-1003">Cell membrane</keyword>
<evidence type="ECO:0000313" key="9">
    <source>
        <dbReference type="Proteomes" id="UP000480222"/>
    </source>
</evidence>
<feature type="transmembrane region" description="Helical" evidence="6">
    <location>
        <begin position="242"/>
        <end position="263"/>
    </location>
</feature>
<dbReference type="AlphaFoldDB" id="A0A811G118"/>
<feature type="transmembrane region" description="Helical" evidence="6">
    <location>
        <begin position="480"/>
        <end position="505"/>
    </location>
</feature>
<keyword evidence="5 6" id="KW-0472">Membrane</keyword>
<feature type="transmembrane region" description="Helical" evidence="6">
    <location>
        <begin position="108"/>
        <end position="133"/>
    </location>
</feature>
<organism evidence="8 9">
    <name type="scientific">Corynebacterium diphtheriae</name>
    <dbReference type="NCBI Taxonomy" id="1717"/>
    <lineage>
        <taxon>Bacteria</taxon>
        <taxon>Bacillati</taxon>
        <taxon>Actinomycetota</taxon>
        <taxon>Actinomycetes</taxon>
        <taxon>Mycobacteriales</taxon>
        <taxon>Corynebacteriaceae</taxon>
        <taxon>Corynebacterium</taxon>
    </lineage>
</organism>
<feature type="transmembrane region" description="Helical" evidence="6">
    <location>
        <begin position="145"/>
        <end position="169"/>
    </location>
</feature>
<evidence type="ECO:0000256" key="3">
    <source>
        <dbReference type="ARBA" id="ARBA00022692"/>
    </source>
</evidence>
<evidence type="ECO:0000256" key="6">
    <source>
        <dbReference type="SAM" id="Phobius"/>
    </source>
</evidence>
<feature type="transmembrane region" description="Helical" evidence="6">
    <location>
        <begin position="517"/>
        <end position="540"/>
    </location>
</feature>
<dbReference type="Proteomes" id="UP000480222">
    <property type="component" value="Unassembled WGS sequence"/>
</dbReference>
<gene>
    <name evidence="8" type="ORF">CIP107547_00555</name>
</gene>
<feature type="transmembrane region" description="Helical" evidence="6">
    <location>
        <begin position="428"/>
        <end position="451"/>
    </location>
</feature>
<dbReference type="PRINTS" id="PR00173">
    <property type="entry name" value="EDTRNSPORT"/>
</dbReference>
<feature type="transmembrane region" description="Helical" evidence="6">
    <location>
        <begin position="294"/>
        <end position="315"/>
    </location>
</feature>
<feature type="domain" description="ABC3 transporter permease C-terminal" evidence="7">
    <location>
        <begin position="152"/>
        <end position="271"/>
    </location>
</feature>
<name>A0A811G118_CORDP</name>
<dbReference type="InterPro" id="IPR003838">
    <property type="entry name" value="ABC3_permease_C"/>
</dbReference>
<dbReference type="Pfam" id="PF02687">
    <property type="entry name" value="FtsX"/>
    <property type="match status" value="1"/>
</dbReference>
<dbReference type="EMBL" id="CADDAV010000008">
    <property type="protein sequence ID" value="CAB0587111.1"/>
    <property type="molecule type" value="Genomic_DNA"/>
</dbReference>
<dbReference type="GO" id="GO:0005886">
    <property type="term" value="C:plasma membrane"/>
    <property type="evidence" value="ECO:0007669"/>
    <property type="project" value="UniProtKB-SubCell"/>
</dbReference>
<evidence type="ECO:0000256" key="2">
    <source>
        <dbReference type="ARBA" id="ARBA00022475"/>
    </source>
</evidence>
<keyword evidence="4 6" id="KW-1133">Transmembrane helix</keyword>
<reference evidence="8 9" key="1">
    <citation type="submission" date="2020-02" db="EMBL/GenBank/DDBJ databases">
        <authorList>
            <person name="Brisse S."/>
        </authorList>
    </citation>
    <scope>NUCLEOTIDE SEQUENCE [LARGE SCALE GENOMIC DNA]</scope>
    <source>
        <strain evidence="8">CIP107547</strain>
    </source>
</reference>
<evidence type="ECO:0000256" key="1">
    <source>
        <dbReference type="ARBA" id="ARBA00004651"/>
    </source>
</evidence>
<accession>A0A811G118</accession>
<feature type="transmembrane region" description="Helical" evidence="6">
    <location>
        <begin position="194"/>
        <end position="222"/>
    </location>
</feature>